<feature type="active site" evidence="7">
    <location>
        <position position="141"/>
    </location>
</feature>
<keyword evidence="10" id="KW-1133">Transmembrane helix</keyword>
<comment type="similarity">
    <text evidence="1 9">Belongs to the peptidase S11 family.</text>
</comment>
<dbReference type="GO" id="GO:0009252">
    <property type="term" value="P:peptidoglycan biosynthetic process"/>
    <property type="evidence" value="ECO:0007669"/>
    <property type="project" value="UniProtKB-KW"/>
</dbReference>
<keyword evidence="6" id="KW-0961">Cell wall biogenesis/degradation</keyword>
<keyword evidence="3" id="KW-0378">Hydrolase</keyword>
<evidence type="ECO:0000256" key="4">
    <source>
        <dbReference type="ARBA" id="ARBA00022960"/>
    </source>
</evidence>
<dbReference type="SUPFAM" id="SSF56601">
    <property type="entry name" value="beta-lactamase/transpeptidase-like"/>
    <property type="match status" value="1"/>
</dbReference>
<evidence type="ECO:0000313" key="13">
    <source>
        <dbReference type="Proteomes" id="UP000229794"/>
    </source>
</evidence>
<feature type="binding site" evidence="8">
    <location>
        <position position="268"/>
    </location>
    <ligand>
        <name>substrate</name>
    </ligand>
</feature>
<keyword evidence="10" id="KW-0812">Transmembrane</keyword>
<evidence type="ECO:0000259" key="11">
    <source>
        <dbReference type="Pfam" id="PF00768"/>
    </source>
</evidence>
<dbReference type="GO" id="GO:0009002">
    <property type="term" value="F:serine-type D-Ala-D-Ala carboxypeptidase activity"/>
    <property type="evidence" value="ECO:0007669"/>
    <property type="project" value="InterPro"/>
</dbReference>
<sequence length="324" mass="35841">MNNHFFVNYNHEIRLFVVLASILLFLFLSSFFFGLMTDRSDRSVPTETASRPFPNVVLEAKAAYVYDVRNQTVLFAKNEDTRLPLASLTKIMSALVAKDLSPLHSTVTISNESLQADGDSGFHTGERWKLKDIIDFSLITSSNDGIRAVALSLGAINRVTASPEEIIDDFVGEMNIKAGELGLKNTYFWNESGLDLPVETGESMMKNGAYGTARDVSTLLEHILLYNPELLRATKEVSVTFRSLDNYEYIAKNTNDIAAKIPGLMISKTGYTNTAGGNLAVVFDPELGRPIIIIVLSSTREDRFADVITLVDAAMEHLKKSSKK</sequence>
<keyword evidence="4" id="KW-0133">Cell shape</keyword>
<evidence type="ECO:0000256" key="6">
    <source>
        <dbReference type="ARBA" id="ARBA00023316"/>
    </source>
</evidence>
<dbReference type="GO" id="GO:0071555">
    <property type="term" value="P:cell wall organization"/>
    <property type="evidence" value="ECO:0007669"/>
    <property type="project" value="UniProtKB-KW"/>
</dbReference>
<evidence type="ECO:0000256" key="1">
    <source>
        <dbReference type="ARBA" id="ARBA00007164"/>
    </source>
</evidence>
<dbReference type="PRINTS" id="PR00725">
    <property type="entry name" value="DADACBPTASE1"/>
</dbReference>
<accession>A0A2H0BDN0</accession>
<evidence type="ECO:0000256" key="3">
    <source>
        <dbReference type="ARBA" id="ARBA00022801"/>
    </source>
</evidence>
<dbReference type="EMBL" id="PCST01000018">
    <property type="protein sequence ID" value="PIP55785.1"/>
    <property type="molecule type" value="Genomic_DNA"/>
</dbReference>
<evidence type="ECO:0000256" key="2">
    <source>
        <dbReference type="ARBA" id="ARBA00022729"/>
    </source>
</evidence>
<evidence type="ECO:0000256" key="5">
    <source>
        <dbReference type="ARBA" id="ARBA00022984"/>
    </source>
</evidence>
<dbReference type="Proteomes" id="UP000229794">
    <property type="component" value="Unassembled WGS sequence"/>
</dbReference>
<dbReference type="InterPro" id="IPR001967">
    <property type="entry name" value="Peptidase_S11_N"/>
</dbReference>
<name>A0A2H0BDN0_9BACT</name>
<feature type="transmembrane region" description="Helical" evidence="10">
    <location>
        <begin position="15"/>
        <end position="35"/>
    </location>
</feature>
<dbReference type="InterPro" id="IPR012338">
    <property type="entry name" value="Beta-lactam/transpept-like"/>
</dbReference>
<keyword evidence="2" id="KW-0732">Signal</keyword>
<dbReference type="Gene3D" id="3.40.710.10">
    <property type="entry name" value="DD-peptidase/beta-lactamase superfamily"/>
    <property type="match status" value="1"/>
</dbReference>
<feature type="active site" description="Proton acceptor" evidence="7">
    <location>
        <position position="90"/>
    </location>
</feature>
<protein>
    <recommendedName>
        <fullName evidence="11">Peptidase S11 D-alanyl-D-alanine carboxypeptidase A N-terminal domain-containing protein</fullName>
    </recommendedName>
</protein>
<evidence type="ECO:0000256" key="7">
    <source>
        <dbReference type="PIRSR" id="PIRSR618044-1"/>
    </source>
</evidence>
<dbReference type="Pfam" id="PF00768">
    <property type="entry name" value="Peptidase_S11"/>
    <property type="match status" value="1"/>
</dbReference>
<evidence type="ECO:0000256" key="10">
    <source>
        <dbReference type="SAM" id="Phobius"/>
    </source>
</evidence>
<keyword evidence="5" id="KW-0573">Peptidoglycan synthesis</keyword>
<dbReference type="AlphaFoldDB" id="A0A2H0BDN0"/>
<proteinExistence type="inferred from homology"/>
<feature type="active site" description="Acyl-ester intermediate" evidence="7">
    <location>
        <position position="87"/>
    </location>
</feature>
<feature type="domain" description="Peptidase S11 D-alanyl-D-alanine carboxypeptidase A N-terminal" evidence="11">
    <location>
        <begin position="57"/>
        <end position="296"/>
    </location>
</feature>
<evidence type="ECO:0000256" key="8">
    <source>
        <dbReference type="PIRSR" id="PIRSR618044-2"/>
    </source>
</evidence>
<dbReference type="GO" id="GO:0008360">
    <property type="term" value="P:regulation of cell shape"/>
    <property type="evidence" value="ECO:0007669"/>
    <property type="project" value="UniProtKB-KW"/>
</dbReference>
<dbReference type="PANTHER" id="PTHR21581:SF6">
    <property type="entry name" value="TRAFFICKING PROTEIN PARTICLE COMPLEX SUBUNIT 12"/>
    <property type="match status" value="1"/>
</dbReference>
<reference evidence="12 13" key="1">
    <citation type="submission" date="2017-09" db="EMBL/GenBank/DDBJ databases">
        <title>Depth-based differentiation of microbial function through sediment-hosted aquifers and enrichment of novel symbionts in the deep terrestrial subsurface.</title>
        <authorList>
            <person name="Probst A.J."/>
            <person name="Ladd B."/>
            <person name="Jarett J.K."/>
            <person name="Geller-Mcgrath D.E."/>
            <person name="Sieber C.M."/>
            <person name="Emerson J.B."/>
            <person name="Anantharaman K."/>
            <person name="Thomas B.C."/>
            <person name="Malmstrom R."/>
            <person name="Stieglmeier M."/>
            <person name="Klingl A."/>
            <person name="Woyke T."/>
            <person name="Ryan C.M."/>
            <person name="Banfield J.F."/>
        </authorList>
    </citation>
    <scope>NUCLEOTIDE SEQUENCE [LARGE SCALE GENOMIC DNA]</scope>
    <source>
        <strain evidence="12">CG22_combo_CG10-13_8_21_14_all_42_17</strain>
    </source>
</reference>
<evidence type="ECO:0000313" key="12">
    <source>
        <dbReference type="EMBL" id="PIP55785.1"/>
    </source>
</evidence>
<gene>
    <name evidence="12" type="ORF">COX06_01400</name>
</gene>
<evidence type="ECO:0000256" key="9">
    <source>
        <dbReference type="RuleBase" id="RU004016"/>
    </source>
</evidence>
<comment type="caution">
    <text evidence="12">The sequence shown here is derived from an EMBL/GenBank/DDBJ whole genome shotgun (WGS) entry which is preliminary data.</text>
</comment>
<organism evidence="12 13">
    <name type="scientific">Candidatus Zambryskibacteria bacterium CG22_combo_CG10-13_8_21_14_all_42_17</name>
    <dbReference type="NCBI Taxonomy" id="1975118"/>
    <lineage>
        <taxon>Bacteria</taxon>
        <taxon>Candidatus Zambryskiibacteriota</taxon>
    </lineage>
</organism>
<keyword evidence="10" id="KW-0472">Membrane</keyword>
<dbReference type="PANTHER" id="PTHR21581">
    <property type="entry name" value="D-ALANYL-D-ALANINE CARBOXYPEPTIDASE"/>
    <property type="match status" value="1"/>
</dbReference>
<dbReference type="InterPro" id="IPR018044">
    <property type="entry name" value="Peptidase_S11"/>
</dbReference>
<dbReference type="GO" id="GO:0006508">
    <property type="term" value="P:proteolysis"/>
    <property type="evidence" value="ECO:0007669"/>
    <property type="project" value="InterPro"/>
</dbReference>